<dbReference type="Proteomes" id="UP000178943">
    <property type="component" value="Unassembled WGS sequence"/>
</dbReference>
<dbReference type="AlphaFoldDB" id="A0A1F5VUT7"/>
<reference evidence="1 2" key="1">
    <citation type="journal article" date="2016" name="Nat. Commun.">
        <title>Thousands of microbial genomes shed light on interconnected biogeochemical processes in an aquifer system.</title>
        <authorList>
            <person name="Anantharaman K."/>
            <person name="Brown C.T."/>
            <person name="Hug L.A."/>
            <person name="Sharon I."/>
            <person name="Castelle C.J."/>
            <person name="Probst A.J."/>
            <person name="Thomas B.C."/>
            <person name="Singh A."/>
            <person name="Wilkins M.J."/>
            <person name="Karaoz U."/>
            <person name="Brodie E.L."/>
            <person name="Williams K.H."/>
            <person name="Hubbard S.S."/>
            <person name="Banfield J.F."/>
        </authorList>
    </citation>
    <scope>NUCLEOTIDE SEQUENCE [LARGE SCALE GENOMIC DNA]</scope>
</reference>
<protein>
    <submittedName>
        <fullName evidence="1">Uncharacterized protein</fullName>
    </submittedName>
</protein>
<evidence type="ECO:0000313" key="1">
    <source>
        <dbReference type="EMBL" id="OGF67176.1"/>
    </source>
</evidence>
<gene>
    <name evidence="1" type="ORF">A2Y62_07150</name>
</gene>
<sequence>MKLCSIARCMNTKGTPKSRYKRLDRFLLKAPFEIAEVTKAFLGMIPYEKIGGLVPVLIDQTDVSGVQVIAASIPSQGRALPLAFTTFEKEKEAKKA</sequence>
<accession>A0A1F5VUT7</accession>
<organism evidence="1 2">
    <name type="scientific">Candidatus Fischerbacteria bacterium RBG_13_37_8</name>
    <dbReference type="NCBI Taxonomy" id="1817863"/>
    <lineage>
        <taxon>Bacteria</taxon>
        <taxon>Candidatus Fischeribacteriota</taxon>
    </lineage>
</organism>
<comment type="caution">
    <text evidence="1">The sequence shown here is derived from an EMBL/GenBank/DDBJ whole genome shotgun (WGS) entry which is preliminary data.</text>
</comment>
<dbReference type="EMBL" id="MFGW01000068">
    <property type="protein sequence ID" value="OGF67176.1"/>
    <property type="molecule type" value="Genomic_DNA"/>
</dbReference>
<evidence type="ECO:0000313" key="2">
    <source>
        <dbReference type="Proteomes" id="UP000178943"/>
    </source>
</evidence>
<proteinExistence type="predicted"/>
<name>A0A1F5VUT7_9BACT</name>